<dbReference type="Gene3D" id="3.30.200.20">
    <property type="entry name" value="Phosphorylase Kinase, domain 1"/>
    <property type="match status" value="1"/>
</dbReference>
<evidence type="ECO:0000256" key="6">
    <source>
        <dbReference type="ARBA" id="ARBA00022777"/>
    </source>
</evidence>
<dbReference type="GO" id="GO:0000785">
    <property type="term" value="C:chromatin"/>
    <property type="evidence" value="ECO:0007669"/>
    <property type="project" value="EnsemblFungi"/>
</dbReference>
<dbReference type="GO" id="GO:0051301">
    <property type="term" value="P:cell division"/>
    <property type="evidence" value="ECO:0007669"/>
    <property type="project" value="UniProtKB-KW"/>
</dbReference>
<evidence type="ECO:0000313" key="12">
    <source>
        <dbReference type="Proteomes" id="UP000193920"/>
    </source>
</evidence>
<dbReference type="Gene3D" id="1.10.510.10">
    <property type="entry name" value="Transferase(Phosphotransferase) domain 1"/>
    <property type="match status" value="1"/>
</dbReference>
<dbReference type="SUPFAM" id="SSF56112">
    <property type="entry name" value="Protein kinase-like (PK-like)"/>
    <property type="match status" value="1"/>
</dbReference>
<evidence type="ECO:0000256" key="5">
    <source>
        <dbReference type="ARBA" id="ARBA00022741"/>
    </source>
</evidence>
<proteinExistence type="inferred from homology"/>
<evidence type="ECO:0000256" key="9">
    <source>
        <dbReference type="ARBA" id="ARBA00048367"/>
    </source>
</evidence>
<keyword evidence="7" id="KW-0067">ATP-binding</keyword>
<comment type="caution">
    <text evidence="11">The sequence shown here is derived from an EMBL/GenBank/DDBJ whole genome shotgun (WGS) entry which is preliminary data.</text>
</comment>
<evidence type="ECO:0000256" key="1">
    <source>
        <dbReference type="ARBA" id="ARBA00006485"/>
    </source>
</evidence>
<name>A0A1Y2EQJ9_9FUNG</name>
<dbReference type="GO" id="GO:0000307">
    <property type="term" value="C:cyclin-dependent protein kinase holoenzyme complex"/>
    <property type="evidence" value="ECO:0007669"/>
    <property type="project" value="EnsemblFungi"/>
</dbReference>
<keyword evidence="11" id="KW-0132">Cell division</keyword>
<keyword evidence="5" id="KW-0547">Nucleotide-binding</keyword>
<dbReference type="EMBL" id="MCOG01000032">
    <property type="protein sequence ID" value="ORY73802.1"/>
    <property type="molecule type" value="Genomic_DNA"/>
</dbReference>
<dbReference type="Proteomes" id="UP000193920">
    <property type="component" value="Unassembled WGS sequence"/>
</dbReference>
<evidence type="ECO:0000313" key="11">
    <source>
        <dbReference type="EMBL" id="ORY73802.1"/>
    </source>
</evidence>
<evidence type="ECO:0000256" key="8">
    <source>
        <dbReference type="ARBA" id="ARBA00047811"/>
    </source>
</evidence>
<dbReference type="PANTHER" id="PTHR24056">
    <property type="entry name" value="CELL DIVISION PROTEIN KINASE"/>
    <property type="match status" value="1"/>
</dbReference>
<comment type="similarity">
    <text evidence="1">Belongs to the protein kinase superfamily. CMGC Ser/Thr protein kinase family. CDC2/CDKX subfamily.</text>
</comment>
<keyword evidence="6" id="KW-0418">Kinase</keyword>
<evidence type="ECO:0000256" key="4">
    <source>
        <dbReference type="ARBA" id="ARBA00022679"/>
    </source>
</evidence>
<evidence type="ECO:0000256" key="2">
    <source>
        <dbReference type="ARBA" id="ARBA00012425"/>
    </source>
</evidence>
<dbReference type="FunFam" id="1.10.510.10:FF:000211">
    <property type="entry name" value="Cyclin-dependent kinase G-2"/>
    <property type="match status" value="1"/>
</dbReference>
<dbReference type="PROSITE" id="PS00108">
    <property type="entry name" value="PROTEIN_KINASE_ST"/>
    <property type="match status" value="1"/>
</dbReference>
<dbReference type="PROSITE" id="PS50011">
    <property type="entry name" value="PROTEIN_KINASE_DOM"/>
    <property type="match status" value="1"/>
</dbReference>
<dbReference type="GO" id="GO:2001178">
    <property type="term" value="P:positive regulation of mediator complex assembly"/>
    <property type="evidence" value="ECO:0007669"/>
    <property type="project" value="EnsemblFungi"/>
</dbReference>
<dbReference type="SMART" id="SM00220">
    <property type="entry name" value="S_TKc"/>
    <property type="match status" value="1"/>
</dbReference>
<protein>
    <recommendedName>
        <fullName evidence="2">cyclin-dependent kinase</fullName>
        <ecNumber evidence="2">2.7.11.22</ecNumber>
    </recommendedName>
</protein>
<evidence type="ECO:0000256" key="3">
    <source>
        <dbReference type="ARBA" id="ARBA00022527"/>
    </source>
</evidence>
<keyword evidence="12" id="KW-1185">Reference proteome</keyword>
<dbReference type="GO" id="GO:0007346">
    <property type="term" value="P:regulation of mitotic cell cycle"/>
    <property type="evidence" value="ECO:0007669"/>
    <property type="project" value="TreeGrafter"/>
</dbReference>
<dbReference type="FunFam" id="3.30.200.20:FF:000054">
    <property type="entry name" value="Cyclin-dependent kinase 11B"/>
    <property type="match status" value="1"/>
</dbReference>
<reference evidence="11 12" key="1">
    <citation type="submission" date="2016-08" db="EMBL/GenBank/DDBJ databases">
        <title>A Parts List for Fungal Cellulosomes Revealed by Comparative Genomics.</title>
        <authorList>
            <consortium name="DOE Joint Genome Institute"/>
            <person name="Haitjema C.H."/>
            <person name="Gilmore S.P."/>
            <person name="Henske J.K."/>
            <person name="Solomon K.V."/>
            <person name="De Groot R."/>
            <person name="Kuo A."/>
            <person name="Mondo S.J."/>
            <person name="Salamov A.A."/>
            <person name="Labutti K."/>
            <person name="Zhao Z."/>
            <person name="Chiniquy J."/>
            <person name="Barry K."/>
            <person name="Brewer H.M."/>
            <person name="Purvine S.O."/>
            <person name="Wright A.T."/>
            <person name="Boxma B."/>
            <person name="Van Alen T."/>
            <person name="Hackstein J.H."/>
            <person name="Baker S.E."/>
            <person name="Grigoriev I.V."/>
            <person name="O'Malley M.A."/>
        </authorList>
    </citation>
    <scope>NUCLEOTIDE SEQUENCE [LARGE SCALE GENOMIC DNA]</scope>
    <source>
        <strain evidence="11 12">G1</strain>
    </source>
</reference>
<organism evidence="11 12">
    <name type="scientific">Neocallimastix californiae</name>
    <dbReference type="NCBI Taxonomy" id="1754190"/>
    <lineage>
        <taxon>Eukaryota</taxon>
        <taxon>Fungi</taxon>
        <taxon>Fungi incertae sedis</taxon>
        <taxon>Chytridiomycota</taxon>
        <taxon>Chytridiomycota incertae sedis</taxon>
        <taxon>Neocallimastigomycetes</taxon>
        <taxon>Neocallimastigales</taxon>
        <taxon>Neocallimastigaceae</taxon>
        <taxon>Neocallimastix</taxon>
    </lineage>
</organism>
<keyword evidence="3" id="KW-0723">Serine/threonine-protein kinase</keyword>
<comment type="catalytic activity">
    <reaction evidence="9">
        <text>L-seryl-[protein] + ATP = O-phospho-L-seryl-[protein] + ADP + H(+)</text>
        <dbReference type="Rhea" id="RHEA:17989"/>
        <dbReference type="Rhea" id="RHEA-COMP:9863"/>
        <dbReference type="Rhea" id="RHEA-COMP:11604"/>
        <dbReference type="ChEBI" id="CHEBI:15378"/>
        <dbReference type="ChEBI" id="CHEBI:29999"/>
        <dbReference type="ChEBI" id="CHEBI:30616"/>
        <dbReference type="ChEBI" id="CHEBI:83421"/>
        <dbReference type="ChEBI" id="CHEBI:456216"/>
        <dbReference type="EC" id="2.7.11.22"/>
    </reaction>
</comment>
<keyword evidence="4" id="KW-0808">Transferase</keyword>
<evidence type="ECO:0000256" key="7">
    <source>
        <dbReference type="ARBA" id="ARBA00022840"/>
    </source>
</evidence>
<dbReference type="CDD" id="cd07843">
    <property type="entry name" value="STKc_CDC2L1"/>
    <property type="match status" value="1"/>
</dbReference>
<comment type="catalytic activity">
    <reaction evidence="8">
        <text>L-threonyl-[protein] + ATP = O-phospho-L-threonyl-[protein] + ADP + H(+)</text>
        <dbReference type="Rhea" id="RHEA:46608"/>
        <dbReference type="Rhea" id="RHEA-COMP:11060"/>
        <dbReference type="Rhea" id="RHEA-COMP:11605"/>
        <dbReference type="ChEBI" id="CHEBI:15378"/>
        <dbReference type="ChEBI" id="CHEBI:30013"/>
        <dbReference type="ChEBI" id="CHEBI:30616"/>
        <dbReference type="ChEBI" id="CHEBI:61977"/>
        <dbReference type="ChEBI" id="CHEBI:456216"/>
        <dbReference type="EC" id="2.7.11.22"/>
    </reaction>
</comment>
<dbReference type="GO" id="GO:0004693">
    <property type="term" value="F:cyclin-dependent protein serine/threonine kinase activity"/>
    <property type="evidence" value="ECO:0007669"/>
    <property type="project" value="UniProtKB-EC"/>
</dbReference>
<feature type="domain" description="Protein kinase" evidence="10">
    <location>
        <begin position="73"/>
        <end position="357"/>
    </location>
</feature>
<dbReference type="STRING" id="1754190.A0A1Y2EQJ9"/>
<gene>
    <name evidence="11" type="ORF">LY90DRAFT_522687</name>
</gene>
<dbReference type="GO" id="GO:0005524">
    <property type="term" value="F:ATP binding"/>
    <property type="evidence" value="ECO:0007669"/>
    <property type="project" value="UniProtKB-KW"/>
</dbReference>
<dbReference type="InterPro" id="IPR000719">
    <property type="entry name" value="Prot_kinase_dom"/>
</dbReference>
<dbReference type="OrthoDB" id="1732493at2759"/>
<evidence type="ECO:0000259" key="10">
    <source>
        <dbReference type="PROSITE" id="PS50011"/>
    </source>
</evidence>
<dbReference type="InterPro" id="IPR008271">
    <property type="entry name" value="Ser/Thr_kinase_AS"/>
</dbReference>
<dbReference type="EC" id="2.7.11.22" evidence="2"/>
<dbReference type="InterPro" id="IPR050108">
    <property type="entry name" value="CDK"/>
</dbReference>
<dbReference type="AlphaFoldDB" id="A0A1Y2EQJ9"/>
<sequence>MSHYNKTDNGFNNRKVINYDDLEEGELIEEDEINNNSKNDEGYSNKYLSNTNKVTSSYPTAPALVSCRSVDDYEKLNRIEEGAYGVVYRARDKETGEIIALKKLKLDKEKFGFPTTSLREIQMLLMAKHPNIVNVKEIAIGSDISKVFIAMEFVEHDLKSLMEEMEDPFLQSEIKTIMLQLLSAVALLHSYWIIHRDLKTSNILMNNKGQIKLADFGLARRFGSSMNRLTPLVVTLWYRAPELLLGEKNYTKAIDMWSVGCIFAELVNKAPLFPGTTEVEQINKIFKLLGTPNEKIWPGYEKLTSARSFTFGNYKYNNIKSRFPFLSEKGLDLMSKLLTYDPKKRITAEEALKHPYFKESPLPKDPSMFPTFPSKASGEKLYIFLYLFQYL</sequence>
<dbReference type="GO" id="GO:0005634">
    <property type="term" value="C:nucleus"/>
    <property type="evidence" value="ECO:0007669"/>
    <property type="project" value="EnsemblFungi"/>
</dbReference>
<dbReference type="InterPro" id="IPR011009">
    <property type="entry name" value="Kinase-like_dom_sf"/>
</dbReference>
<dbReference type="InterPro" id="IPR045267">
    <property type="entry name" value="CDK11/PITSLRE_STKc"/>
</dbReference>
<dbReference type="PANTHER" id="PTHR24056:SF107">
    <property type="entry name" value="CYCLIN-DEPENDENT KINASE 11A-RELATED"/>
    <property type="match status" value="1"/>
</dbReference>
<keyword evidence="11" id="KW-0131">Cell cycle</keyword>
<dbReference type="Pfam" id="PF00069">
    <property type="entry name" value="Pkinase"/>
    <property type="match status" value="1"/>
</dbReference>
<accession>A0A1Y2EQJ9</accession>